<dbReference type="CDD" id="cd00075">
    <property type="entry name" value="HATPase"/>
    <property type="match status" value="1"/>
</dbReference>
<evidence type="ECO:0000313" key="16">
    <source>
        <dbReference type="Proteomes" id="UP000218335"/>
    </source>
</evidence>
<dbReference type="GO" id="GO:0005524">
    <property type="term" value="F:ATP binding"/>
    <property type="evidence" value="ECO:0007669"/>
    <property type="project" value="UniProtKB-KW"/>
</dbReference>
<name>A0A2A4GVA3_9STAP</name>
<dbReference type="InterPro" id="IPR004358">
    <property type="entry name" value="Sig_transdc_His_kin-like_C"/>
</dbReference>
<evidence type="ECO:0000313" key="15">
    <source>
        <dbReference type="EMBL" id="PCF54400.1"/>
    </source>
</evidence>
<dbReference type="Gene3D" id="3.40.50.300">
    <property type="entry name" value="P-loop containing nucleotide triphosphate hydrolases"/>
    <property type="match status" value="1"/>
</dbReference>
<dbReference type="PRINTS" id="PR00344">
    <property type="entry name" value="BCTRLSENSOR"/>
</dbReference>
<dbReference type="GO" id="GO:0005737">
    <property type="term" value="C:cytoplasm"/>
    <property type="evidence" value="ECO:0007669"/>
    <property type="project" value="UniProtKB-ARBA"/>
</dbReference>
<dbReference type="RefSeq" id="WP_096591605.1">
    <property type="nucleotide sequence ID" value="NZ_MWUU01000013.1"/>
</dbReference>
<dbReference type="FunFam" id="3.40.50.300:FF:000483">
    <property type="entry name" value="Sensor histidine kinase KdpD"/>
    <property type="match status" value="1"/>
</dbReference>
<dbReference type="CDD" id="cd01987">
    <property type="entry name" value="USP_KdpD-like"/>
    <property type="match status" value="1"/>
</dbReference>
<dbReference type="InterPro" id="IPR052023">
    <property type="entry name" value="Histidine_kinase_KdpD"/>
</dbReference>
<feature type="domain" description="Histidine kinase" evidence="14">
    <location>
        <begin position="654"/>
        <end position="871"/>
    </location>
</feature>
<dbReference type="Pfam" id="PF00512">
    <property type="entry name" value="HisKA"/>
    <property type="match status" value="1"/>
</dbReference>
<keyword evidence="8 15" id="KW-0418">Kinase</keyword>
<dbReference type="CDD" id="cd00082">
    <property type="entry name" value="HisKA"/>
    <property type="match status" value="1"/>
</dbReference>
<dbReference type="SMART" id="SM00388">
    <property type="entry name" value="HisKA"/>
    <property type="match status" value="1"/>
</dbReference>
<keyword evidence="11" id="KW-0902">Two-component regulatory system</keyword>
<keyword evidence="5" id="KW-0808">Transferase</keyword>
<dbReference type="InterPro" id="IPR003852">
    <property type="entry name" value="Sig_transdc_His_kinase_KdpD_N"/>
</dbReference>
<dbReference type="Pfam" id="PF02518">
    <property type="entry name" value="HATPase_c"/>
    <property type="match status" value="1"/>
</dbReference>
<dbReference type="GO" id="GO:0000155">
    <property type="term" value="F:phosphorelay sensor kinase activity"/>
    <property type="evidence" value="ECO:0007669"/>
    <property type="project" value="InterPro"/>
</dbReference>
<reference evidence="15 16" key="1">
    <citation type="journal article" date="2017" name="PLoS ONE">
        <title>Development of a real-time PCR for detection of Staphylococcus pseudintermedius using a novel automated comparison of whole-genome sequences.</title>
        <authorList>
            <person name="Verstappen K.M."/>
            <person name="Huijbregts L."/>
            <person name="Spaninks M."/>
            <person name="Wagenaar J.A."/>
            <person name="Fluit A.C."/>
            <person name="Duim B."/>
        </authorList>
    </citation>
    <scope>NUCLEOTIDE SEQUENCE [LARGE SCALE GENOMIC DNA]</scope>
    <source>
        <strain evidence="15 16">215070706401-1</strain>
    </source>
</reference>
<dbReference type="InterPro" id="IPR036890">
    <property type="entry name" value="HATPase_C_sf"/>
</dbReference>
<dbReference type="Proteomes" id="UP000218335">
    <property type="component" value="Unassembled WGS sequence"/>
</dbReference>
<evidence type="ECO:0000256" key="10">
    <source>
        <dbReference type="ARBA" id="ARBA00022989"/>
    </source>
</evidence>
<dbReference type="InterPro" id="IPR029016">
    <property type="entry name" value="GAF-like_dom_sf"/>
</dbReference>
<dbReference type="SUPFAM" id="SSF55874">
    <property type="entry name" value="ATPase domain of HSP90 chaperone/DNA topoisomerase II/histidine kinase"/>
    <property type="match status" value="1"/>
</dbReference>
<dbReference type="Gene3D" id="3.30.565.10">
    <property type="entry name" value="Histidine kinase-like ATPase, C-terminal domain"/>
    <property type="match status" value="1"/>
</dbReference>
<evidence type="ECO:0000256" key="1">
    <source>
        <dbReference type="ARBA" id="ARBA00000085"/>
    </source>
</evidence>
<feature type="transmembrane region" description="Helical" evidence="13">
    <location>
        <begin position="382"/>
        <end position="401"/>
    </location>
</feature>
<dbReference type="InterPro" id="IPR025201">
    <property type="entry name" value="KdpD_TM"/>
</dbReference>
<keyword evidence="6 13" id="KW-0812">Transmembrane</keyword>
<comment type="catalytic activity">
    <reaction evidence="1">
        <text>ATP + protein L-histidine = ADP + protein N-phospho-L-histidine.</text>
        <dbReference type="EC" id="2.7.13.3"/>
    </reaction>
</comment>
<feature type="transmembrane region" description="Helical" evidence="13">
    <location>
        <begin position="407"/>
        <end position="425"/>
    </location>
</feature>
<dbReference type="InterPro" id="IPR005467">
    <property type="entry name" value="His_kinase_dom"/>
</dbReference>
<keyword evidence="4" id="KW-0597">Phosphoprotein</keyword>
<dbReference type="Gene3D" id="1.20.120.620">
    <property type="entry name" value="Backbone structure of the membrane domain of e. Coli histidine kinase receptor kdpd"/>
    <property type="match status" value="1"/>
</dbReference>
<evidence type="ECO:0000256" key="4">
    <source>
        <dbReference type="ARBA" id="ARBA00022553"/>
    </source>
</evidence>
<dbReference type="EC" id="2.7.13.3" evidence="3"/>
<dbReference type="Pfam" id="PF02702">
    <property type="entry name" value="KdpD"/>
    <property type="match status" value="1"/>
</dbReference>
<dbReference type="Gene3D" id="1.10.287.130">
    <property type="match status" value="1"/>
</dbReference>
<proteinExistence type="predicted"/>
<feature type="transmembrane region" description="Helical" evidence="13">
    <location>
        <begin position="461"/>
        <end position="479"/>
    </location>
</feature>
<comment type="subcellular location">
    <subcellularLocation>
        <location evidence="2">Membrane</location>
        <topology evidence="2">Multi-pass membrane protein</topology>
    </subcellularLocation>
</comment>
<dbReference type="InterPro" id="IPR038318">
    <property type="entry name" value="KdpD_sf"/>
</dbReference>
<dbReference type="Gene3D" id="3.30.450.40">
    <property type="match status" value="1"/>
</dbReference>
<accession>A0A2A4GVA3</accession>
<evidence type="ECO:0000256" key="5">
    <source>
        <dbReference type="ARBA" id="ARBA00022679"/>
    </source>
</evidence>
<evidence type="ECO:0000256" key="3">
    <source>
        <dbReference type="ARBA" id="ARBA00012438"/>
    </source>
</evidence>
<keyword evidence="9" id="KW-0067">ATP-binding</keyword>
<dbReference type="PROSITE" id="PS50109">
    <property type="entry name" value="HIS_KIN"/>
    <property type="match status" value="1"/>
</dbReference>
<evidence type="ECO:0000256" key="13">
    <source>
        <dbReference type="SAM" id="Phobius"/>
    </source>
</evidence>
<keyword evidence="7" id="KW-0547">Nucleotide-binding</keyword>
<evidence type="ECO:0000256" key="8">
    <source>
        <dbReference type="ARBA" id="ARBA00022777"/>
    </source>
</evidence>
<keyword evidence="10 13" id="KW-1133">Transmembrane helix</keyword>
<evidence type="ECO:0000256" key="2">
    <source>
        <dbReference type="ARBA" id="ARBA00004141"/>
    </source>
</evidence>
<feature type="transmembrane region" description="Helical" evidence="13">
    <location>
        <begin position="430"/>
        <end position="449"/>
    </location>
</feature>
<dbReference type="SMART" id="SM00387">
    <property type="entry name" value="HATPase_c"/>
    <property type="match status" value="1"/>
</dbReference>
<evidence type="ECO:0000256" key="12">
    <source>
        <dbReference type="ARBA" id="ARBA00023136"/>
    </source>
</evidence>
<dbReference type="EMBL" id="MWUU01000013">
    <property type="protein sequence ID" value="PCF54400.1"/>
    <property type="molecule type" value="Genomic_DNA"/>
</dbReference>
<dbReference type="GO" id="GO:0005886">
    <property type="term" value="C:plasma membrane"/>
    <property type="evidence" value="ECO:0007669"/>
    <property type="project" value="TreeGrafter"/>
</dbReference>
<dbReference type="InterPro" id="IPR036097">
    <property type="entry name" value="HisK_dim/P_sf"/>
</dbReference>
<dbReference type="InterPro" id="IPR027417">
    <property type="entry name" value="P-loop_NTPase"/>
</dbReference>
<evidence type="ECO:0000256" key="7">
    <source>
        <dbReference type="ARBA" id="ARBA00022741"/>
    </source>
</evidence>
<dbReference type="PANTHER" id="PTHR45569">
    <property type="entry name" value="SENSOR PROTEIN KDPD"/>
    <property type="match status" value="1"/>
</dbReference>
<protein>
    <recommendedName>
        <fullName evidence="3">histidine kinase</fullName>
        <ecNumber evidence="3">2.7.13.3</ecNumber>
    </recommendedName>
</protein>
<comment type="caution">
    <text evidence="15">The sequence shown here is derived from an EMBL/GenBank/DDBJ whole genome shotgun (WGS) entry which is preliminary data.</text>
</comment>
<dbReference type="SUPFAM" id="SSF47384">
    <property type="entry name" value="Homodimeric domain of signal transducing histidine kinase"/>
    <property type="match status" value="1"/>
</dbReference>
<dbReference type="AlphaFoldDB" id="A0A2A4GVA3"/>
<dbReference type="Pfam" id="PF13493">
    <property type="entry name" value="DUF4118"/>
    <property type="match status" value="1"/>
</dbReference>
<evidence type="ECO:0000259" key="14">
    <source>
        <dbReference type="PROSITE" id="PS50109"/>
    </source>
</evidence>
<evidence type="ECO:0000256" key="9">
    <source>
        <dbReference type="ARBA" id="ARBA00022840"/>
    </source>
</evidence>
<organism evidence="15 16">
    <name type="scientific">Staphylococcus delphini</name>
    <dbReference type="NCBI Taxonomy" id="53344"/>
    <lineage>
        <taxon>Bacteria</taxon>
        <taxon>Bacillati</taxon>
        <taxon>Bacillota</taxon>
        <taxon>Bacilli</taxon>
        <taxon>Bacillales</taxon>
        <taxon>Staphylococcaceae</taxon>
        <taxon>Staphylococcus</taxon>
        <taxon>Staphylococcus intermedius group</taxon>
    </lineage>
</organism>
<dbReference type="PANTHER" id="PTHR45569:SF1">
    <property type="entry name" value="SENSOR PROTEIN KDPD"/>
    <property type="match status" value="1"/>
</dbReference>
<gene>
    <name evidence="15" type="ORF">B5C08_09935</name>
</gene>
<evidence type="ECO:0000256" key="11">
    <source>
        <dbReference type="ARBA" id="ARBA00023012"/>
    </source>
</evidence>
<sequence>MERHPTINRGALTIYLGYSPGVGKTYEMLSNAIDAYHEGADIKIGYIEPHQRKETQALAEQLPAIQTKSKNHGSHTFHYLDVDQIIEDDPDVVLIDELAHTNISKERHEKRYMDIEEILSHGIDVHTTLNIQHIDSLSEQVALLTGVKIKERVPDQFIMSSDAIEVIDISPKQLINRLKAGKVYKKERLDTAFSHFFTYENLTELRELTLRTAADMMSQKEHLYKKNADITPHVAVAISGSISNETVIREARRSANREHAQFTAVYIDVFDHEGKQYANNSQVHQNLMLAQSLGASVKVIYDNQIASGLDDWCKSQKVTKLVIGQHMNDKWHTRLKRPLIDQLLDLKHHYKIEIVPIKHIQMKAKPERQQQHMHQKRWTVDVFKMITIQAICVLLGLWIYSTGKGEQDTIILLLFLLGIVVLSMWTQSYLIGFFAAILNVLVFNFFFTVPRFTFEVYRFDYPVTFTISIIVSIVTSGLLKQIKHQYNVTKHQLYRTDILLQFNDSIKQTYTIPDLLVNARHQIQHLLNQEVTIYLVEDEKISKTIPAEGPQTHDSRHQQALSWIIKNQKRAGATTDTFPGIHYLLIPIGTKPVKAIVSIHFSEAQIIDSYDNSILESMLNEMSLAVENLSLLRQTRESMLRAEREVARAHFLRSISHDIRTPLTSIIGNLDVLLLNGKEMPRAEQRQLISRSFDEAQYLHMLVSNILSLTKLEHSNMKLNRQLYLIEELVEEIESVLERRRLNKQVKVSALHEMCFVNIDSKLILQAVFNLIENALKHTPPETPITLRISKHEPHILFEVIDKGPGLSDEEQQTIFQPFEKHQLFKDNKKDSMGLGLYLVQAILQKHDSQLKYRQNEPHGSIFYFNLPFEKDTN</sequence>
<dbReference type="InterPro" id="IPR003594">
    <property type="entry name" value="HATPase_dom"/>
</dbReference>
<dbReference type="InterPro" id="IPR003661">
    <property type="entry name" value="HisK_dim/P_dom"/>
</dbReference>
<keyword evidence="12 13" id="KW-0472">Membrane</keyword>
<evidence type="ECO:0000256" key="6">
    <source>
        <dbReference type="ARBA" id="ARBA00022692"/>
    </source>
</evidence>